<protein>
    <submittedName>
        <fullName evidence="2">Shieldin complex subunit 3-like</fullName>
    </submittedName>
</protein>
<dbReference type="GO" id="GO:0045830">
    <property type="term" value="P:positive regulation of isotype switching"/>
    <property type="evidence" value="ECO:0007669"/>
    <property type="project" value="TreeGrafter"/>
</dbReference>
<dbReference type="InParanoid" id="A0A3Q3GQ51"/>
<sequence>MEDVVLHYQPGSAAGLDSLIKTTEKLLEPFPCRTPPVFTPWFPTAADRHLPIRPAKPAPIITCTRDLLVSDRRPHAHTTKHKLQDAEVDKKPHESVTTRTSTKDPQILEDGLCISETPNHLLPASLCNKPEREISRFSPEKHKEGVPVTDSPRKRSWSVFTQRGVLLQSSPSLSKPFHHTVSKHRLHLRQRAKWVISQHNFGGTRDIEQVWRTLSRCVQSSSKLPSCNANIQRERAEIWVFCDVLQAEQAGRFLKDELQLSGRIVLSVHRLGNIFSL</sequence>
<feature type="region of interest" description="Disordered" evidence="1">
    <location>
        <begin position="73"/>
        <end position="103"/>
    </location>
</feature>
<dbReference type="OrthoDB" id="5963356at2759"/>
<dbReference type="Proteomes" id="UP000261660">
    <property type="component" value="Unplaced"/>
</dbReference>
<dbReference type="InterPro" id="IPR039996">
    <property type="entry name" value="Shieldin_RINN1"/>
</dbReference>
<evidence type="ECO:0000256" key="1">
    <source>
        <dbReference type="SAM" id="MobiDB-lite"/>
    </source>
</evidence>
<dbReference type="GO" id="GO:2000042">
    <property type="term" value="P:negative regulation of double-strand break repair via homologous recombination"/>
    <property type="evidence" value="ECO:0007669"/>
    <property type="project" value="TreeGrafter"/>
</dbReference>
<organism evidence="2 3">
    <name type="scientific">Labrus bergylta</name>
    <name type="common">ballan wrasse</name>
    <dbReference type="NCBI Taxonomy" id="56723"/>
    <lineage>
        <taxon>Eukaryota</taxon>
        <taxon>Metazoa</taxon>
        <taxon>Chordata</taxon>
        <taxon>Craniata</taxon>
        <taxon>Vertebrata</taxon>
        <taxon>Euteleostomi</taxon>
        <taxon>Actinopterygii</taxon>
        <taxon>Neopterygii</taxon>
        <taxon>Teleostei</taxon>
        <taxon>Neoteleostei</taxon>
        <taxon>Acanthomorphata</taxon>
        <taxon>Eupercaria</taxon>
        <taxon>Labriformes</taxon>
        <taxon>Labridae</taxon>
        <taxon>Labrus</taxon>
    </lineage>
</organism>
<keyword evidence="3" id="KW-1185">Reference proteome</keyword>
<dbReference type="CDD" id="cd22293">
    <property type="entry name" value="RBD_SHLD3_N"/>
    <property type="match status" value="1"/>
</dbReference>
<name>A0A3Q3GQ51_9LABR</name>
<feature type="compositionally biased region" description="Basic and acidic residues" evidence="1">
    <location>
        <begin position="82"/>
        <end position="96"/>
    </location>
</feature>
<dbReference type="AlphaFoldDB" id="A0A3Q3GQ51"/>
<reference evidence="2" key="1">
    <citation type="submission" date="2025-08" db="UniProtKB">
        <authorList>
            <consortium name="Ensembl"/>
        </authorList>
    </citation>
    <scope>IDENTIFICATION</scope>
</reference>
<dbReference type="PANTHER" id="PTHR41404">
    <property type="entry name" value="SHIELDIN COMPLEX SUBUNIT 3"/>
    <property type="match status" value="1"/>
</dbReference>
<dbReference type="GeneTree" id="ENSGT00530000065159"/>
<proteinExistence type="predicted"/>
<dbReference type="PANTHER" id="PTHR41404:SF1">
    <property type="entry name" value="SHIELDIN COMPLEX SUBUNIT 3"/>
    <property type="match status" value="1"/>
</dbReference>
<dbReference type="GO" id="GO:2001034">
    <property type="term" value="P:positive regulation of double-strand break repair via nonhomologous end joining"/>
    <property type="evidence" value="ECO:0007669"/>
    <property type="project" value="TreeGrafter"/>
</dbReference>
<dbReference type="Ensembl" id="ENSLBET00000037049.1">
    <property type="protein sequence ID" value="ENSLBEP00000035546.1"/>
    <property type="gene ID" value="ENSLBEG00000026677.1"/>
</dbReference>
<evidence type="ECO:0000313" key="3">
    <source>
        <dbReference type="Proteomes" id="UP000261660"/>
    </source>
</evidence>
<accession>A0A3Q3GQ51</accession>
<dbReference type="STRING" id="56723.ENSLBEP00000035546"/>
<reference evidence="2" key="2">
    <citation type="submission" date="2025-09" db="UniProtKB">
        <authorList>
            <consortium name="Ensembl"/>
        </authorList>
    </citation>
    <scope>IDENTIFICATION</scope>
</reference>
<evidence type="ECO:0000313" key="2">
    <source>
        <dbReference type="Ensembl" id="ENSLBEP00000035546.1"/>
    </source>
</evidence>